<evidence type="ECO:0000313" key="3">
    <source>
        <dbReference type="Proteomes" id="UP000077852"/>
    </source>
</evidence>
<dbReference type="InterPro" id="IPR045792">
    <property type="entry name" value="DUF6036"/>
</dbReference>
<dbReference type="Proteomes" id="UP000077852">
    <property type="component" value="Unassembled WGS sequence"/>
</dbReference>
<accession>A0AA91DJI7</accession>
<protein>
    <recommendedName>
        <fullName evidence="1">DUF6036 domain-containing protein</fullName>
    </recommendedName>
</protein>
<gene>
    <name evidence="2" type="ORF">A3K87_25570</name>
</gene>
<evidence type="ECO:0000313" key="2">
    <source>
        <dbReference type="EMBL" id="OAK59760.1"/>
    </source>
</evidence>
<dbReference type="Pfam" id="PF19502">
    <property type="entry name" value="DUF6036"/>
    <property type="match status" value="1"/>
</dbReference>
<evidence type="ECO:0000259" key="1">
    <source>
        <dbReference type="Pfam" id="PF19502"/>
    </source>
</evidence>
<feature type="domain" description="DUF6036" evidence="1">
    <location>
        <begin position="24"/>
        <end position="155"/>
    </location>
</feature>
<dbReference type="EMBL" id="LVHG01000068">
    <property type="protein sequence ID" value="OAK59760.1"/>
    <property type="molecule type" value="Genomic_DNA"/>
</dbReference>
<dbReference type="AlphaFoldDB" id="A0AA91DJI7"/>
<reference evidence="2 3" key="1">
    <citation type="submission" date="2016-03" db="EMBL/GenBank/DDBJ databases">
        <title>Genome sequence of Variovorax paradoxus KB5.</title>
        <authorList>
            <person name="Jeong H."/>
            <person name="Hong C.E."/>
            <person name="Jo S.H."/>
            <person name="Park J.M."/>
        </authorList>
    </citation>
    <scope>NUCLEOTIDE SEQUENCE [LARGE SCALE GENOMIC DNA]</scope>
    <source>
        <strain evidence="2 3">KB5</strain>
    </source>
</reference>
<comment type="caution">
    <text evidence="2">The sequence shown here is derived from an EMBL/GenBank/DDBJ whole genome shotgun (WGS) entry which is preliminary data.</text>
</comment>
<name>A0AA91DJI7_VARPD</name>
<proteinExistence type="predicted"/>
<organism evidence="2 3">
    <name type="scientific">Variovorax paradoxus</name>
    <dbReference type="NCBI Taxonomy" id="34073"/>
    <lineage>
        <taxon>Bacteria</taxon>
        <taxon>Pseudomonadati</taxon>
        <taxon>Pseudomonadota</taxon>
        <taxon>Betaproteobacteria</taxon>
        <taxon>Burkholderiales</taxon>
        <taxon>Comamonadaceae</taxon>
        <taxon>Variovorax</taxon>
    </lineage>
</organism>
<sequence length="184" mass="20295">MRRGKAHMQRSEAEHVLRAAAAIAQEQSFVVVGSQALLFLLQDAPQSLLVSRELDLYPALHPEKSDLIDGAIGALSSFDDTFGYHADGVGPETAVMPGDWMQRASLHYVGELTVMCPELHDLALSKCVAGREKDADFVRELLRLKLVSPVVLRERAALLDVAKYPVAQIGDWIERRRIEAGLHS</sequence>